<comment type="subcellular location">
    <subcellularLocation>
        <location evidence="1">Membrane</location>
        <topology evidence="1">Multi-pass membrane protein</topology>
    </subcellularLocation>
</comment>
<evidence type="ECO:0000256" key="3">
    <source>
        <dbReference type="ARBA" id="ARBA00022989"/>
    </source>
</evidence>
<dbReference type="SUPFAM" id="SSF81321">
    <property type="entry name" value="Family A G protein-coupled receptor-like"/>
    <property type="match status" value="1"/>
</dbReference>
<dbReference type="PROSITE" id="PS50261">
    <property type="entry name" value="G_PROTEIN_RECEP_F2_4"/>
    <property type="match status" value="1"/>
</dbReference>
<reference evidence="8" key="1">
    <citation type="submission" date="2020-05" db="UniProtKB">
        <authorList>
            <consortium name="EnsemblMetazoa"/>
        </authorList>
    </citation>
    <scope>IDENTIFICATION</scope>
    <source>
        <strain evidence="8">USDA</strain>
    </source>
</reference>
<accession>A0A1I8NR04</accession>
<dbReference type="GO" id="GO:0007188">
    <property type="term" value="P:adenylate cyclase-modulating G protein-coupled receptor signaling pathway"/>
    <property type="evidence" value="ECO:0007669"/>
    <property type="project" value="TreeGrafter"/>
</dbReference>
<dbReference type="VEuPathDB" id="VectorBase:SCAU001277"/>
<keyword evidence="2 6" id="KW-0812">Transmembrane</keyword>
<protein>
    <recommendedName>
        <fullName evidence="7">G-protein coupled receptors family 2 profile 2 domain-containing protein</fullName>
    </recommendedName>
</protein>
<dbReference type="AlphaFoldDB" id="A0A1I8NR04"/>
<dbReference type="Pfam" id="PF00002">
    <property type="entry name" value="7tm_2"/>
    <property type="match status" value="1"/>
</dbReference>
<evidence type="ECO:0000256" key="4">
    <source>
        <dbReference type="ARBA" id="ARBA00023136"/>
    </source>
</evidence>
<sequence length="191" mass="21976">MSESHIDWIIQGPTSLVLLLNLAFLIRIMWVLITKLRSANTLETRQYHKASKALLVLIPLFGITYLLVLVGPEQGISANVFYNTRVFLISTQGFFVSLFFCFLNSEVRQTLRHRFNRWRDHRNLRHGSMHRNRRSRLSKDYSQRSRTESSRKIISDCGRSPCALQSTSVPPPPGFDVKLTSTTPLSTVHCE</sequence>
<dbReference type="PRINTS" id="PR01127">
    <property type="entry name" value="DIUHORMONER"/>
</dbReference>
<evidence type="ECO:0000256" key="6">
    <source>
        <dbReference type="SAM" id="Phobius"/>
    </source>
</evidence>
<proteinExistence type="predicted"/>
<dbReference type="InterPro" id="IPR002001">
    <property type="entry name" value="GPCR_2_diuretic_rcpt"/>
</dbReference>
<feature type="compositionally biased region" description="Basic and acidic residues" evidence="5">
    <location>
        <begin position="137"/>
        <end position="153"/>
    </location>
</feature>
<gene>
    <name evidence="8" type="primary">106087298</name>
</gene>
<keyword evidence="9" id="KW-1185">Reference proteome</keyword>
<dbReference type="PROSITE" id="PS00650">
    <property type="entry name" value="G_PROTEIN_RECEP_F2_2"/>
    <property type="match status" value="1"/>
</dbReference>
<dbReference type="PANTHER" id="PTHR45620">
    <property type="entry name" value="PDF RECEPTOR-LIKE PROTEIN-RELATED"/>
    <property type="match status" value="1"/>
</dbReference>
<feature type="transmembrane region" description="Helical" evidence="6">
    <location>
        <begin position="12"/>
        <end position="33"/>
    </location>
</feature>
<dbReference type="InterPro" id="IPR017981">
    <property type="entry name" value="GPCR_2-like_7TM"/>
</dbReference>
<dbReference type="InterPro" id="IPR017983">
    <property type="entry name" value="GPCR_2_secretin-like_CS"/>
</dbReference>
<dbReference type="InterPro" id="IPR050332">
    <property type="entry name" value="GPCR_2"/>
</dbReference>
<name>A0A1I8NR04_STOCA</name>
<feature type="transmembrane region" description="Helical" evidence="6">
    <location>
        <begin position="53"/>
        <end position="70"/>
    </location>
</feature>
<evidence type="ECO:0000256" key="2">
    <source>
        <dbReference type="ARBA" id="ARBA00022692"/>
    </source>
</evidence>
<feature type="transmembrane region" description="Helical" evidence="6">
    <location>
        <begin position="82"/>
        <end position="103"/>
    </location>
</feature>
<dbReference type="PRINTS" id="PR00249">
    <property type="entry name" value="GPCRSECRETIN"/>
</dbReference>
<dbReference type="Gene3D" id="1.20.1070.10">
    <property type="entry name" value="Rhodopsin 7-helix transmembrane proteins"/>
    <property type="match status" value="1"/>
</dbReference>
<dbReference type="GO" id="GO:0017046">
    <property type="term" value="F:peptide hormone binding"/>
    <property type="evidence" value="ECO:0007669"/>
    <property type="project" value="TreeGrafter"/>
</dbReference>
<evidence type="ECO:0000313" key="8">
    <source>
        <dbReference type="EnsemblMetazoa" id="SCAU001277-PA"/>
    </source>
</evidence>
<evidence type="ECO:0000256" key="1">
    <source>
        <dbReference type="ARBA" id="ARBA00004141"/>
    </source>
</evidence>
<feature type="domain" description="G-protein coupled receptors family 2 profile 2" evidence="7">
    <location>
        <begin position="1"/>
        <end position="104"/>
    </location>
</feature>
<dbReference type="EnsemblMetazoa" id="SCAU001277-RA">
    <property type="protein sequence ID" value="SCAU001277-PA"/>
    <property type="gene ID" value="SCAU001277"/>
</dbReference>
<dbReference type="GO" id="GO:0007166">
    <property type="term" value="P:cell surface receptor signaling pathway"/>
    <property type="evidence" value="ECO:0007669"/>
    <property type="project" value="InterPro"/>
</dbReference>
<feature type="region of interest" description="Disordered" evidence="5">
    <location>
        <begin position="129"/>
        <end position="153"/>
    </location>
</feature>
<dbReference type="Proteomes" id="UP000095300">
    <property type="component" value="Unassembled WGS sequence"/>
</dbReference>
<evidence type="ECO:0000256" key="5">
    <source>
        <dbReference type="SAM" id="MobiDB-lite"/>
    </source>
</evidence>
<keyword evidence="4 6" id="KW-0472">Membrane</keyword>
<dbReference type="GO" id="GO:0008036">
    <property type="term" value="F:diuretic hormone receptor activity"/>
    <property type="evidence" value="ECO:0007669"/>
    <property type="project" value="InterPro"/>
</dbReference>
<dbReference type="STRING" id="35570.A0A1I8NR04"/>
<dbReference type="InterPro" id="IPR000832">
    <property type="entry name" value="GPCR_2_secretin-like"/>
</dbReference>
<dbReference type="PANTHER" id="PTHR45620:SF15">
    <property type="entry name" value="DIURETIC HORMONE 44 RECEPTOR 1-RELATED"/>
    <property type="match status" value="1"/>
</dbReference>
<dbReference type="GO" id="GO:0005886">
    <property type="term" value="C:plasma membrane"/>
    <property type="evidence" value="ECO:0007669"/>
    <property type="project" value="TreeGrafter"/>
</dbReference>
<organism evidence="8 9">
    <name type="scientific">Stomoxys calcitrans</name>
    <name type="common">Stable fly</name>
    <name type="synonym">Conops calcitrans</name>
    <dbReference type="NCBI Taxonomy" id="35570"/>
    <lineage>
        <taxon>Eukaryota</taxon>
        <taxon>Metazoa</taxon>
        <taxon>Ecdysozoa</taxon>
        <taxon>Arthropoda</taxon>
        <taxon>Hexapoda</taxon>
        <taxon>Insecta</taxon>
        <taxon>Pterygota</taxon>
        <taxon>Neoptera</taxon>
        <taxon>Endopterygota</taxon>
        <taxon>Diptera</taxon>
        <taxon>Brachycera</taxon>
        <taxon>Muscomorpha</taxon>
        <taxon>Muscoidea</taxon>
        <taxon>Muscidae</taxon>
        <taxon>Stomoxys</taxon>
    </lineage>
</organism>
<evidence type="ECO:0000313" key="9">
    <source>
        <dbReference type="Proteomes" id="UP000095300"/>
    </source>
</evidence>
<keyword evidence="3 6" id="KW-1133">Transmembrane helix</keyword>
<dbReference type="GO" id="GO:0008528">
    <property type="term" value="F:G protein-coupled peptide receptor activity"/>
    <property type="evidence" value="ECO:0007669"/>
    <property type="project" value="TreeGrafter"/>
</dbReference>
<evidence type="ECO:0000259" key="7">
    <source>
        <dbReference type="PROSITE" id="PS50261"/>
    </source>
</evidence>